<comment type="caution">
    <text evidence="15">The sequence shown here is derived from an EMBL/GenBank/DDBJ whole genome shotgun (WGS) entry which is preliminary data.</text>
</comment>
<dbReference type="RefSeq" id="WP_127062770.1">
    <property type="nucleotide sequence ID" value="NZ_RZHF01000016.1"/>
</dbReference>
<dbReference type="InterPro" id="IPR012910">
    <property type="entry name" value="Plug_dom"/>
</dbReference>
<evidence type="ECO:0000256" key="3">
    <source>
        <dbReference type="ARBA" id="ARBA00022452"/>
    </source>
</evidence>
<proteinExistence type="inferred from homology"/>
<keyword evidence="16" id="KW-1185">Reference proteome</keyword>
<keyword evidence="5 12" id="KW-0732">Signal</keyword>
<evidence type="ECO:0000256" key="6">
    <source>
        <dbReference type="ARBA" id="ARBA00023065"/>
    </source>
</evidence>
<dbReference type="Pfam" id="PF00593">
    <property type="entry name" value="TonB_dep_Rec_b-barrel"/>
    <property type="match status" value="1"/>
</dbReference>
<keyword evidence="3 10" id="KW-1134">Transmembrane beta strand</keyword>
<dbReference type="Gene3D" id="2.40.170.20">
    <property type="entry name" value="TonB-dependent receptor, beta-barrel domain"/>
    <property type="match status" value="1"/>
</dbReference>
<dbReference type="InterPro" id="IPR039426">
    <property type="entry name" value="TonB-dep_rcpt-like"/>
</dbReference>
<evidence type="ECO:0000259" key="14">
    <source>
        <dbReference type="Pfam" id="PF07715"/>
    </source>
</evidence>
<evidence type="ECO:0000256" key="11">
    <source>
        <dbReference type="RuleBase" id="RU003357"/>
    </source>
</evidence>
<comment type="similarity">
    <text evidence="10 11">Belongs to the TonB-dependent receptor family.</text>
</comment>
<evidence type="ECO:0000256" key="2">
    <source>
        <dbReference type="ARBA" id="ARBA00022448"/>
    </source>
</evidence>
<keyword evidence="6" id="KW-0406">Ion transport</keyword>
<reference evidence="15 16" key="1">
    <citation type="submission" date="2018-12" db="EMBL/GenBank/DDBJ databases">
        <title>three novel Halomonas strain isolated from plants.</title>
        <authorList>
            <person name="Sun C."/>
        </authorList>
    </citation>
    <scope>NUCLEOTIDE SEQUENCE [LARGE SCALE GENOMIC DNA]</scope>
    <source>
        <strain evidence="15 16">JCM 18142</strain>
    </source>
</reference>
<dbReference type="OrthoDB" id="9764669at2"/>
<evidence type="ECO:0000256" key="8">
    <source>
        <dbReference type="ARBA" id="ARBA00023136"/>
    </source>
</evidence>
<keyword evidence="15" id="KW-0675">Receptor</keyword>
<evidence type="ECO:0000256" key="12">
    <source>
        <dbReference type="SAM" id="SignalP"/>
    </source>
</evidence>
<dbReference type="AlphaFoldDB" id="A0A3S0YI45"/>
<dbReference type="GO" id="GO:0015889">
    <property type="term" value="P:cobalamin transport"/>
    <property type="evidence" value="ECO:0007669"/>
    <property type="project" value="TreeGrafter"/>
</dbReference>
<keyword evidence="4 10" id="KW-0812">Transmembrane</keyword>
<dbReference type="Pfam" id="PF07715">
    <property type="entry name" value="Plug"/>
    <property type="match status" value="1"/>
</dbReference>
<evidence type="ECO:0000259" key="13">
    <source>
        <dbReference type="Pfam" id="PF00593"/>
    </source>
</evidence>
<keyword evidence="2 10" id="KW-0813">Transport</keyword>
<evidence type="ECO:0000256" key="10">
    <source>
        <dbReference type="PROSITE-ProRule" id="PRU01360"/>
    </source>
</evidence>
<dbReference type="InterPro" id="IPR037066">
    <property type="entry name" value="Plug_dom_sf"/>
</dbReference>
<keyword evidence="7 11" id="KW-0798">TonB box</keyword>
<dbReference type="EMBL" id="RZHF01000016">
    <property type="protein sequence ID" value="RUR30657.1"/>
    <property type="molecule type" value="Genomic_DNA"/>
</dbReference>
<dbReference type="GO" id="GO:0009279">
    <property type="term" value="C:cell outer membrane"/>
    <property type="evidence" value="ECO:0007669"/>
    <property type="project" value="UniProtKB-SubCell"/>
</dbReference>
<keyword evidence="8 10" id="KW-0472">Membrane</keyword>
<accession>A0A3S0YI45</accession>
<dbReference type="GO" id="GO:0006811">
    <property type="term" value="P:monoatomic ion transport"/>
    <property type="evidence" value="ECO:0007669"/>
    <property type="project" value="UniProtKB-KW"/>
</dbReference>
<evidence type="ECO:0000256" key="1">
    <source>
        <dbReference type="ARBA" id="ARBA00004571"/>
    </source>
</evidence>
<name>A0A3S0YI45_9GAMM</name>
<feature type="domain" description="TonB-dependent receptor-like beta-barrel" evidence="13">
    <location>
        <begin position="181"/>
        <end position="570"/>
    </location>
</feature>
<dbReference type="InterPro" id="IPR000531">
    <property type="entry name" value="Beta-barrel_TonB"/>
</dbReference>
<organism evidence="15 16">
    <name type="scientific">Vreelandella nanhaiensis</name>
    <dbReference type="NCBI Taxonomy" id="1258546"/>
    <lineage>
        <taxon>Bacteria</taxon>
        <taxon>Pseudomonadati</taxon>
        <taxon>Pseudomonadota</taxon>
        <taxon>Gammaproteobacteria</taxon>
        <taxon>Oceanospirillales</taxon>
        <taxon>Halomonadaceae</taxon>
        <taxon>Vreelandella</taxon>
    </lineage>
</organism>
<dbReference type="InterPro" id="IPR036942">
    <property type="entry name" value="Beta-barrel_TonB_sf"/>
</dbReference>
<dbReference type="Proteomes" id="UP000287023">
    <property type="component" value="Unassembled WGS sequence"/>
</dbReference>
<dbReference type="PANTHER" id="PTHR30069:SF53">
    <property type="entry name" value="COLICIN I RECEPTOR-RELATED"/>
    <property type="match status" value="1"/>
</dbReference>
<dbReference type="SUPFAM" id="SSF56935">
    <property type="entry name" value="Porins"/>
    <property type="match status" value="1"/>
</dbReference>
<dbReference type="CDD" id="cd01347">
    <property type="entry name" value="ligand_gated_channel"/>
    <property type="match status" value="1"/>
</dbReference>
<comment type="subcellular location">
    <subcellularLocation>
        <location evidence="1 10">Cell outer membrane</location>
        <topology evidence="1 10">Multi-pass membrane protein</topology>
    </subcellularLocation>
</comment>
<evidence type="ECO:0000313" key="16">
    <source>
        <dbReference type="Proteomes" id="UP000287023"/>
    </source>
</evidence>
<feature type="domain" description="TonB-dependent receptor plug" evidence="14">
    <location>
        <begin position="52"/>
        <end position="157"/>
    </location>
</feature>
<feature type="chain" id="PRO_5018632173" evidence="12">
    <location>
        <begin position="22"/>
        <end position="601"/>
    </location>
</feature>
<gene>
    <name evidence="15" type="ORF">ELY38_13355</name>
</gene>
<evidence type="ECO:0000256" key="4">
    <source>
        <dbReference type="ARBA" id="ARBA00022692"/>
    </source>
</evidence>
<keyword evidence="9 10" id="KW-0998">Cell outer membrane</keyword>
<feature type="signal peptide" evidence="12">
    <location>
        <begin position="1"/>
        <end position="21"/>
    </location>
</feature>
<dbReference type="Gene3D" id="2.170.130.10">
    <property type="entry name" value="TonB-dependent receptor, plug domain"/>
    <property type="match status" value="1"/>
</dbReference>
<evidence type="ECO:0000256" key="5">
    <source>
        <dbReference type="ARBA" id="ARBA00022729"/>
    </source>
</evidence>
<sequence>MPNYLSVSAALAALVVSPVVAAQSGALGAQADSQSTLNPVVVTAALAPRTANESLSSVTVLDEATLRRQDPVSITDLFRGQPGVDVSTNGSFGKNSSVYIRGTGSGQNLLLIDGIRLRSATSGGAAWSYLDPRMFERAEIVRGPRGSLYGADAIGGVVQLFTPQTSEERPQPRFSIGGGSFDTQRVSAGISGREGGTRYSFAGSHFTTDGQPVRRNGEDKGYDNTSALARVSHTFESGAEMGALALRARGNNEYDGGENDFVQQVAGIYGELPITNDWHSRLTLSESRDESDDFASFGDSVFNTKVSTARWENTFTSGAHELIAGAEYSEDKVASTIEYNETSRSNKAVFTQALLDFSPLTLQASLRFDDNEAYGDEVTGSLAAGYALDNNHTLRASYGTAFNAPTYNQLYYPGFGNPDLESETSETVEAGVRGQYAQWFWDAALYQTDIDNLIAGQGVQSNVPSSRIRGVELASGVEVNDWTLAAALTYTDPENRLTGNRLQNRATQSVRLDIDRELGKWSLGGSWVAQNHRYRDAQNQDRLSGYGLVNLRAGWQFAPLWSARLSLENVLDQDYVTTRSFDGADYLNAGRAGFLSVHFGQ</sequence>
<protein>
    <submittedName>
        <fullName evidence="15">TonB-dependent receptor</fullName>
    </submittedName>
</protein>
<dbReference type="PROSITE" id="PS52016">
    <property type="entry name" value="TONB_DEPENDENT_REC_3"/>
    <property type="match status" value="1"/>
</dbReference>
<dbReference type="PANTHER" id="PTHR30069">
    <property type="entry name" value="TONB-DEPENDENT OUTER MEMBRANE RECEPTOR"/>
    <property type="match status" value="1"/>
</dbReference>
<evidence type="ECO:0000256" key="9">
    <source>
        <dbReference type="ARBA" id="ARBA00023237"/>
    </source>
</evidence>
<evidence type="ECO:0000313" key="15">
    <source>
        <dbReference type="EMBL" id="RUR30657.1"/>
    </source>
</evidence>
<evidence type="ECO:0000256" key="7">
    <source>
        <dbReference type="ARBA" id="ARBA00023077"/>
    </source>
</evidence>